<sequence>MRSYAHQVLGLSQSASREEIYEAYRVMSAKWNPDRHPNDQLFARKNLNEVNFALKTLLKELDGAYPHTRPDSSLQSEIDTVSINSFSETDYTLSTSGSDKRFFSHRAYTTESSVTGASSNTSQSSQTLYQRRVASTTAQPSYRYPKESHHGHPPPDKAHPRSEPLSVSPETRYSAPKLDRRQKAAKKVVPREVVNSSYSGQLEDRDTEVPIKGVNQLNYSLPPTSFSKGAARECDYPLSLTLEELAQGKHCRFSILRQSLSGETHNIIVDFDVPPGCREGTKILCSNVGHERRDGTRQDLAFIIKEAPHDRFLRIDDDLFVDVRLPFIEGFRNQCGTVGIEGLNREFVCIRIDYARTRMLNGVCAINGVGMPIRSGGRVVGRGRLVVRWEMTPPKVHPFPLRRLFKWFK</sequence>
<evidence type="ECO:0000313" key="2">
    <source>
        <dbReference type="Proteomes" id="UP000308600"/>
    </source>
</evidence>
<name>A0ACD3AX79_9AGAR</name>
<keyword evidence="2" id="KW-1185">Reference proteome</keyword>
<protein>
    <submittedName>
        <fullName evidence="1">Uncharacterized protein</fullName>
    </submittedName>
</protein>
<accession>A0ACD3AX79</accession>
<dbReference type="EMBL" id="ML208315">
    <property type="protein sequence ID" value="TFK70320.1"/>
    <property type="molecule type" value="Genomic_DNA"/>
</dbReference>
<organism evidence="1 2">
    <name type="scientific">Pluteus cervinus</name>
    <dbReference type="NCBI Taxonomy" id="181527"/>
    <lineage>
        <taxon>Eukaryota</taxon>
        <taxon>Fungi</taxon>
        <taxon>Dikarya</taxon>
        <taxon>Basidiomycota</taxon>
        <taxon>Agaricomycotina</taxon>
        <taxon>Agaricomycetes</taxon>
        <taxon>Agaricomycetidae</taxon>
        <taxon>Agaricales</taxon>
        <taxon>Pluteineae</taxon>
        <taxon>Pluteaceae</taxon>
        <taxon>Pluteus</taxon>
    </lineage>
</organism>
<evidence type="ECO:0000313" key="1">
    <source>
        <dbReference type="EMBL" id="TFK70320.1"/>
    </source>
</evidence>
<reference evidence="1 2" key="1">
    <citation type="journal article" date="2019" name="Nat. Ecol. Evol.">
        <title>Megaphylogeny resolves global patterns of mushroom evolution.</title>
        <authorList>
            <person name="Varga T."/>
            <person name="Krizsan K."/>
            <person name="Foldi C."/>
            <person name="Dima B."/>
            <person name="Sanchez-Garcia M."/>
            <person name="Sanchez-Ramirez S."/>
            <person name="Szollosi G.J."/>
            <person name="Szarkandi J.G."/>
            <person name="Papp V."/>
            <person name="Albert L."/>
            <person name="Andreopoulos W."/>
            <person name="Angelini C."/>
            <person name="Antonin V."/>
            <person name="Barry K.W."/>
            <person name="Bougher N.L."/>
            <person name="Buchanan P."/>
            <person name="Buyck B."/>
            <person name="Bense V."/>
            <person name="Catcheside P."/>
            <person name="Chovatia M."/>
            <person name="Cooper J."/>
            <person name="Damon W."/>
            <person name="Desjardin D."/>
            <person name="Finy P."/>
            <person name="Geml J."/>
            <person name="Haridas S."/>
            <person name="Hughes K."/>
            <person name="Justo A."/>
            <person name="Karasinski D."/>
            <person name="Kautmanova I."/>
            <person name="Kiss B."/>
            <person name="Kocsube S."/>
            <person name="Kotiranta H."/>
            <person name="LaButti K.M."/>
            <person name="Lechner B.E."/>
            <person name="Liimatainen K."/>
            <person name="Lipzen A."/>
            <person name="Lukacs Z."/>
            <person name="Mihaltcheva S."/>
            <person name="Morgado L.N."/>
            <person name="Niskanen T."/>
            <person name="Noordeloos M.E."/>
            <person name="Ohm R.A."/>
            <person name="Ortiz-Santana B."/>
            <person name="Ovrebo C."/>
            <person name="Racz N."/>
            <person name="Riley R."/>
            <person name="Savchenko A."/>
            <person name="Shiryaev A."/>
            <person name="Soop K."/>
            <person name="Spirin V."/>
            <person name="Szebenyi C."/>
            <person name="Tomsovsky M."/>
            <person name="Tulloss R.E."/>
            <person name="Uehling J."/>
            <person name="Grigoriev I.V."/>
            <person name="Vagvolgyi C."/>
            <person name="Papp T."/>
            <person name="Martin F.M."/>
            <person name="Miettinen O."/>
            <person name="Hibbett D.S."/>
            <person name="Nagy L.G."/>
        </authorList>
    </citation>
    <scope>NUCLEOTIDE SEQUENCE [LARGE SCALE GENOMIC DNA]</scope>
    <source>
        <strain evidence="1 2">NL-1719</strain>
    </source>
</reference>
<proteinExistence type="predicted"/>
<dbReference type="Proteomes" id="UP000308600">
    <property type="component" value="Unassembled WGS sequence"/>
</dbReference>
<gene>
    <name evidence="1" type="ORF">BDN72DRAFT_548608</name>
</gene>